<accession>A0A3S5A310</accession>
<evidence type="ECO:0000313" key="3">
    <source>
        <dbReference type="Proteomes" id="UP000784294"/>
    </source>
</evidence>
<dbReference type="SUPFAM" id="SSF103657">
    <property type="entry name" value="BAR/IMD domain-like"/>
    <property type="match status" value="1"/>
</dbReference>
<keyword evidence="3" id="KW-1185">Reference proteome</keyword>
<dbReference type="EMBL" id="CAAALY010036910">
    <property type="protein sequence ID" value="VEL18413.1"/>
    <property type="molecule type" value="Genomic_DNA"/>
</dbReference>
<organism evidence="2 3">
    <name type="scientific">Protopolystoma xenopodis</name>
    <dbReference type="NCBI Taxonomy" id="117903"/>
    <lineage>
        <taxon>Eukaryota</taxon>
        <taxon>Metazoa</taxon>
        <taxon>Spiralia</taxon>
        <taxon>Lophotrochozoa</taxon>
        <taxon>Platyhelminthes</taxon>
        <taxon>Monogenea</taxon>
        <taxon>Polyopisthocotylea</taxon>
        <taxon>Polystomatidea</taxon>
        <taxon>Polystomatidae</taxon>
        <taxon>Protopolystoma</taxon>
    </lineage>
</organism>
<sequence length="50" mass="5764">MDAKLDIDSTVLLELQEFYRRRAVVEQDYADALAKLANGLRQKHVNETSK</sequence>
<evidence type="ECO:0000313" key="2">
    <source>
        <dbReference type="EMBL" id="VEL18413.1"/>
    </source>
</evidence>
<dbReference type="InterPro" id="IPR027267">
    <property type="entry name" value="AH/BAR_dom_sf"/>
</dbReference>
<gene>
    <name evidence="2" type="ORF">PXEA_LOCUS11853</name>
</gene>
<protein>
    <recommendedName>
        <fullName evidence="1">FCH domain-containing protein</fullName>
    </recommendedName>
</protein>
<reference evidence="2" key="1">
    <citation type="submission" date="2018-11" db="EMBL/GenBank/DDBJ databases">
        <authorList>
            <consortium name="Pathogen Informatics"/>
        </authorList>
    </citation>
    <scope>NUCLEOTIDE SEQUENCE</scope>
</reference>
<dbReference type="Pfam" id="PF00611">
    <property type="entry name" value="FCH"/>
    <property type="match status" value="1"/>
</dbReference>
<feature type="domain" description="FCH" evidence="1">
    <location>
        <begin position="11"/>
        <end position="44"/>
    </location>
</feature>
<dbReference type="InterPro" id="IPR001060">
    <property type="entry name" value="FCH_dom"/>
</dbReference>
<dbReference type="Gene3D" id="1.20.1270.60">
    <property type="entry name" value="Arfaptin homology (AH) domain/BAR domain"/>
    <property type="match status" value="1"/>
</dbReference>
<dbReference type="AlphaFoldDB" id="A0A3S5A310"/>
<proteinExistence type="predicted"/>
<name>A0A3S5A310_9PLAT</name>
<comment type="caution">
    <text evidence="2">The sequence shown here is derived from an EMBL/GenBank/DDBJ whole genome shotgun (WGS) entry which is preliminary data.</text>
</comment>
<dbReference type="OrthoDB" id="5981864at2759"/>
<evidence type="ECO:0000259" key="1">
    <source>
        <dbReference type="Pfam" id="PF00611"/>
    </source>
</evidence>
<dbReference type="Proteomes" id="UP000784294">
    <property type="component" value="Unassembled WGS sequence"/>
</dbReference>